<sequence length="47" mass="5654">MIKNEVIRARVSKQEKEKYMKFAESKGMKISNLIRTLLNKEIEKENR</sequence>
<accession>A0A1V1HZ53</accession>
<protein>
    <submittedName>
        <fullName evidence="1">Uncharacterized protein</fullName>
    </submittedName>
</protein>
<reference evidence="1 2" key="1">
    <citation type="submission" date="2014-04" db="EMBL/GenBank/DDBJ databases">
        <authorList>
            <person name="Hornung B.V."/>
        </authorList>
    </citation>
    <scope>NUCLEOTIDE SEQUENCE [LARGE SCALE GENOMIC DNA]</scope>
    <source>
        <strain evidence="1 2">CRIB</strain>
    </source>
</reference>
<dbReference type="Proteomes" id="UP000245622">
    <property type="component" value="Chromosome 1"/>
</dbReference>
<dbReference type="KEGG" id="ril:CRIB_491"/>
<name>A0A1V1HZ53_9FIRM</name>
<organism evidence="1 2">
    <name type="scientific">Romboutsia ilealis</name>
    <dbReference type="NCBI Taxonomy" id="1115758"/>
    <lineage>
        <taxon>Bacteria</taxon>
        <taxon>Bacillati</taxon>
        <taxon>Bacillota</taxon>
        <taxon>Clostridia</taxon>
        <taxon>Peptostreptococcales</taxon>
        <taxon>Peptostreptococcaceae</taxon>
        <taxon>Romboutsia</taxon>
    </lineage>
</organism>
<evidence type="ECO:0000313" key="1">
    <source>
        <dbReference type="EMBL" id="CED93246.1"/>
    </source>
</evidence>
<dbReference type="EMBL" id="LN555523">
    <property type="protein sequence ID" value="CED93246.1"/>
    <property type="molecule type" value="Genomic_DNA"/>
</dbReference>
<evidence type="ECO:0000313" key="2">
    <source>
        <dbReference type="Proteomes" id="UP000245622"/>
    </source>
</evidence>
<dbReference type="GeneID" id="82204678"/>
<proteinExistence type="predicted"/>
<dbReference type="RefSeq" id="WP_180702983.1">
    <property type="nucleotide sequence ID" value="NZ_CAONDH010000002.1"/>
</dbReference>
<dbReference type="AlphaFoldDB" id="A0A1V1HZ53"/>
<keyword evidence="2" id="KW-1185">Reference proteome</keyword>
<gene>
    <name evidence="1" type="ORF">CRIB_491</name>
</gene>